<dbReference type="HOGENOM" id="CLU_3153045_0_0_9"/>
<accession>A8SDP2</accession>
<reference evidence="1 2" key="2">
    <citation type="submission" date="2007-09" db="EMBL/GenBank/DDBJ databases">
        <authorList>
            <person name="Fulton L."/>
            <person name="Clifton S."/>
            <person name="Fulton B."/>
            <person name="Xu J."/>
            <person name="Minx P."/>
            <person name="Pepin K.H."/>
            <person name="Johnson M."/>
            <person name="Thiruvilangam P."/>
            <person name="Bhonagiri V."/>
            <person name="Nash W.E."/>
            <person name="Mardis E.R."/>
            <person name="Wilson R.K."/>
        </authorList>
    </citation>
    <scope>NUCLEOTIDE SEQUENCE [LARGE SCALE GENOMIC DNA]</scope>
    <source>
        <strain evidence="1 2">M21/2</strain>
    </source>
</reference>
<comment type="caution">
    <text evidence="1">The sequence shown here is derived from an EMBL/GenBank/DDBJ whole genome shotgun (WGS) entry which is preliminary data.</text>
</comment>
<dbReference type="EMBL" id="ABED02000028">
    <property type="protein sequence ID" value="EDP20955.1"/>
    <property type="molecule type" value="Genomic_DNA"/>
</dbReference>
<evidence type="ECO:0000313" key="1">
    <source>
        <dbReference type="EMBL" id="EDP20955.1"/>
    </source>
</evidence>
<reference evidence="1 2" key="1">
    <citation type="submission" date="2007-09" db="EMBL/GenBank/DDBJ databases">
        <title>Draft genome sequence of Faecalibacterium prausnitzii M21/2.</title>
        <authorList>
            <person name="Sudarsanam P."/>
            <person name="Ley R."/>
            <person name="Guruge J."/>
            <person name="Turnbaugh P.J."/>
            <person name="Mahowald M."/>
            <person name="Liep D."/>
            <person name="Gordon J."/>
        </authorList>
    </citation>
    <scope>NUCLEOTIDE SEQUENCE [LARGE SCALE GENOMIC DNA]</scope>
    <source>
        <strain evidence="1 2">M21/2</strain>
    </source>
</reference>
<dbReference type="AlphaFoldDB" id="A8SDP2"/>
<sequence>MSIIRACREYVKSILCIAAICFLHCRGCCPHPAQPSRKKRLQFRRAVL</sequence>
<dbReference type="Proteomes" id="UP000005945">
    <property type="component" value="Unassembled WGS sequence"/>
</dbReference>
<gene>
    <name evidence="1" type="ORF">FAEPRAM212_02282</name>
</gene>
<protein>
    <submittedName>
        <fullName evidence="1">Uncharacterized protein</fullName>
    </submittedName>
</protein>
<proteinExistence type="predicted"/>
<evidence type="ECO:0000313" key="2">
    <source>
        <dbReference type="Proteomes" id="UP000005945"/>
    </source>
</evidence>
<organism evidence="1 2">
    <name type="scientific">Faecalibacterium prausnitzii M21/2</name>
    <dbReference type="NCBI Taxonomy" id="411485"/>
    <lineage>
        <taxon>Bacteria</taxon>
        <taxon>Bacillati</taxon>
        <taxon>Bacillota</taxon>
        <taxon>Clostridia</taxon>
        <taxon>Eubacteriales</taxon>
        <taxon>Oscillospiraceae</taxon>
        <taxon>Faecalibacterium</taxon>
    </lineage>
</organism>
<name>A8SDP2_9FIRM</name>